<dbReference type="AlphaFoldDB" id="A0A8S9WMK0"/>
<name>A0A8S9WMK0_APOLU</name>
<evidence type="ECO:0000313" key="1">
    <source>
        <dbReference type="EMBL" id="KAF6197509.1"/>
    </source>
</evidence>
<evidence type="ECO:0000313" key="2">
    <source>
        <dbReference type="Proteomes" id="UP000466442"/>
    </source>
</evidence>
<organism evidence="1 2">
    <name type="scientific">Apolygus lucorum</name>
    <name type="common">Small green plant bug</name>
    <name type="synonym">Lygocoris lucorum</name>
    <dbReference type="NCBI Taxonomy" id="248454"/>
    <lineage>
        <taxon>Eukaryota</taxon>
        <taxon>Metazoa</taxon>
        <taxon>Ecdysozoa</taxon>
        <taxon>Arthropoda</taxon>
        <taxon>Hexapoda</taxon>
        <taxon>Insecta</taxon>
        <taxon>Pterygota</taxon>
        <taxon>Neoptera</taxon>
        <taxon>Paraneoptera</taxon>
        <taxon>Hemiptera</taxon>
        <taxon>Heteroptera</taxon>
        <taxon>Panheteroptera</taxon>
        <taxon>Cimicomorpha</taxon>
        <taxon>Miridae</taxon>
        <taxon>Mirini</taxon>
        <taxon>Apolygus</taxon>
    </lineage>
</organism>
<dbReference type="EMBL" id="WIXP02000019">
    <property type="protein sequence ID" value="KAF6197509.1"/>
    <property type="molecule type" value="Genomic_DNA"/>
</dbReference>
<comment type="caution">
    <text evidence="1">The sequence shown here is derived from an EMBL/GenBank/DDBJ whole genome shotgun (WGS) entry which is preliminary data.</text>
</comment>
<gene>
    <name evidence="1" type="ORF">GE061_020130</name>
</gene>
<sequence>MLPLQSVKGTPTSMEIQGLCVLQPEKPYRTFAPGVSLHSEWGNRGGSLRYAERGTGEQSGGREENDASSIIICLLIEGLYEWLDEKYTFFILYKKFNFLVKELGFFV</sequence>
<proteinExistence type="predicted"/>
<keyword evidence="2" id="KW-1185">Reference proteome</keyword>
<protein>
    <submittedName>
        <fullName evidence="1">Uncharacterized protein</fullName>
    </submittedName>
</protein>
<dbReference type="Proteomes" id="UP000466442">
    <property type="component" value="Unassembled WGS sequence"/>
</dbReference>
<accession>A0A8S9WMK0</accession>
<reference evidence="1" key="1">
    <citation type="journal article" date="2021" name="Mol. Ecol. Resour.">
        <title>Apolygus lucorum genome provides insights into omnivorousness and mesophyll feeding.</title>
        <authorList>
            <person name="Liu Y."/>
            <person name="Liu H."/>
            <person name="Wang H."/>
            <person name="Huang T."/>
            <person name="Liu B."/>
            <person name="Yang B."/>
            <person name="Yin L."/>
            <person name="Li B."/>
            <person name="Zhang Y."/>
            <person name="Zhang S."/>
            <person name="Jiang F."/>
            <person name="Zhang X."/>
            <person name="Ren Y."/>
            <person name="Wang B."/>
            <person name="Wang S."/>
            <person name="Lu Y."/>
            <person name="Wu K."/>
            <person name="Fan W."/>
            <person name="Wang G."/>
        </authorList>
    </citation>
    <scope>NUCLEOTIDE SEQUENCE</scope>
    <source>
        <strain evidence="1">12Hb</strain>
    </source>
</reference>